<feature type="chain" id="PRO_5042559717" evidence="2">
    <location>
        <begin position="24"/>
        <end position="309"/>
    </location>
</feature>
<reference evidence="5" key="1">
    <citation type="submission" date="2025-08" db="UniProtKB">
        <authorList>
            <consortium name="RefSeq"/>
        </authorList>
    </citation>
    <scope>IDENTIFICATION</scope>
    <source>
        <tissue evidence="5">Brain</tissue>
    </source>
</reference>
<proteinExistence type="predicted"/>
<dbReference type="InterPro" id="IPR013783">
    <property type="entry name" value="Ig-like_fold"/>
</dbReference>
<dbReference type="Gene3D" id="2.60.40.10">
    <property type="entry name" value="Immunoglobulins"/>
    <property type="match status" value="1"/>
</dbReference>
<dbReference type="PANTHER" id="PTHR11422">
    <property type="entry name" value="T-CELL SURFACE GLYCOPROTEIN CD4"/>
    <property type="match status" value="1"/>
</dbReference>
<sequence length="309" mass="33297">MAAFKRIKIFLLVIPVLQFTAVTVQHPSPFAVIAGYGVHLRCKNVTDNSGKCDDITWIFSSSVNTVTLFEHGKIHEDAKAKSVKLSLSGDCSLDINKVTAEDSGHYTCRQFNKPGQKHGQDPEYVLSVVNGESTKTTTTKPTTTTTTIKSTSTSATRSTTTTATEAQTNTTVSAVSDPPTESQVWWRVTMAVCLAALIITVVTVKTCKRSDDDTTQMDENIGLTSSPAETQTAPETSQDMADPEEGVCYTSITYTKKTKSKAQVPDKVDTDDDDQCSAVIYSTVKCSSSSVGASTDVSDLYATVNKLNK</sequence>
<dbReference type="InterPro" id="IPR036179">
    <property type="entry name" value="Ig-like_dom_sf"/>
</dbReference>
<dbReference type="GeneID" id="108887453"/>
<protein>
    <submittedName>
        <fullName evidence="5">Integumentary mucin C.1</fullName>
    </submittedName>
</protein>
<feature type="signal peptide" evidence="2">
    <location>
        <begin position="1"/>
        <end position="23"/>
    </location>
</feature>
<dbReference type="PROSITE" id="PS50835">
    <property type="entry name" value="IG_LIKE"/>
    <property type="match status" value="1"/>
</dbReference>
<feature type="region of interest" description="Disordered" evidence="1">
    <location>
        <begin position="212"/>
        <end position="243"/>
    </location>
</feature>
<feature type="compositionally biased region" description="Polar residues" evidence="1">
    <location>
        <begin position="222"/>
        <end position="239"/>
    </location>
</feature>
<dbReference type="SUPFAM" id="SSF48726">
    <property type="entry name" value="Immunoglobulin"/>
    <property type="match status" value="1"/>
</dbReference>
<keyword evidence="2" id="KW-0732">Signal</keyword>
<gene>
    <name evidence="5" type="primary">LOC108887453</name>
</gene>
<dbReference type="KEGG" id="lcf:108887453"/>
<feature type="region of interest" description="Disordered" evidence="1">
    <location>
        <begin position="134"/>
        <end position="177"/>
    </location>
</feature>
<accession>A0AAJ7V6X4</accession>
<evidence type="ECO:0000313" key="4">
    <source>
        <dbReference type="Proteomes" id="UP000694890"/>
    </source>
</evidence>
<evidence type="ECO:0000259" key="3">
    <source>
        <dbReference type="PROSITE" id="PS50835"/>
    </source>
</evidence>
<dbReference type="InterPro" id="IPR013106">
    <property type="entry name" value="Ig_V-set"/>
</dbReference>
<dbReference type="InterPro" id="IPR007110">
    <property type="entry name" value="Ig-like_dom"/>
</dbReference>
<dbReference type="Pfam" id="PF07686">
    <property type="entry name" value="V-set"/>
    <property type="match status" value="1"/>
</dbReference>
<evidence type="ECO:0000313" key="5">
    <source>
        <dbReference type="RefSeq" id="XP_018538411.1"/>
    </source>
</evidence>
<dbReference type="RefSeq" id="XP_018538411.1">
    <property type="nucleotide sequence ID" value="XM_018682895.2"/>
</dbReference>
<evidence type="ECO:0000256" key="2">
    <source>
        <dbReference type="SAM" id="SignalP"/>
    </source>
</evidence>
<organism evidence="4 5">
    <name type="scientific">Lates calcarifer</name>
    <name type="common">Barramundi</name>
    <name type="synonym">Holocentrus calcarifer</name>
    <dbReference type="NCBI Taxonomy" id="8187"/>
    <lineage>
        <taxon>Eukaryota</taxon>
        <taxon>Metazoa</taxon>
        <taxon>Chordata</taxon>
        <taxon>Craniata</taxon>
        <taxon>Vertebrata</taxon>
        <taxon>Euteleostomi</taxon>
        <taxon>Actinopterygii</taxon>
        <taxon>Neopterygii</taxon>
        <taxon>Teleostei</taxon>
        <taxon>Neoteleostei</taxon>
        <taxon>Acanthomorphata</taxon>
        <taxon>Carangaria</taxon>
        <taxon>Carangaria incertae sedis</taxon>
        <taxon>Centropomidae</taxon>
        <taxon>Lates</taxon>
    </lineage>
</organism>
<dbReference type="AlphaFoldDB" id="A0AAJ7V6X4"/>
<evidence type="ECO:0000256" key="1">
    <source>
        <dbReference type="SAM" id="MobiDB-lite"/>
    </source>
</evidence>
<feature type="compositionally biased region" description="Low complexity" evidence="1">
    <location>
        <begin position="134"/>
        <end position="173"/>
    </location>
</feature>
<name>A0AAJ7V6X4_LATCA</name>
<dbReference type="Proteomes" id="UP000694890">
    <property type="component" value="Linkage group LG7_1"/>
</dbReference>
<feature type="domain" description="Ig-like" evidence="3">
    <location>
        <begin position="15"/>
        <end position="127"/>
    </location>
</feature>
<dbReference type="InterPro" id="IPR003599">
    <property type="entry name" value="Ig_sub"/>
</dbReference>
<dbReference type="SMART" id="SM00409">
    <property type="entry name" value="IG"/>
    <property type="match status" value="1"/>
</dbReference>